<dbReference type="Proteomes" id="UP000013966">
    <property type="component" value="Plasmid p1"/>
</dbReference>
<organism evidence="1 2">
    <name type="scientific">Caballeronia insecticola</name>
    <dbReference type="NCBI Taxonomy" id="758793"/>
    <lineage>
        <taxon>Bacteria</taxon>
        <taxon>Pseudomonadati</taxon>
        <taxon>Pseudomonadota</taxon>
        <taxon>Betaproteobacteria</taxon>
        <taxon>Burkholderiales</taxon>
        <taxon>Burkholderiaceae</taxon>
        <taxon>Caballeronia</taxon>
    </lineage>
</organism>
<keyword evidence="1" id="KW-0614">Plasmid</keyword>
<protein>
    <submittedName>
        <fullName evidence="1">Uncharacterized protein</fullName>
    </submittedName>
</protein>
<geneLocation type="plasmid" evidence="1 2">
    <name>p1</name>
</geneLocation>
<evidence type="ECO:0000313" key="1">
    <source>
        <dbReference type="EMBL" id="BAN27223.1"/>
    </source>
</evidence>
<keyword evidence="2" id="KW-1185">Reference proteome</keyword>
<reference evidence="1 2" key="2">
    <citation type="journal article" date="2018" name="Int. J. Syst. Evol. Microbiol.">
        <title>Burkholderia insecticola sp. nov., a gut symbiotic bacterium of the bean bug Riptortus pedestris.</title>
        <authorList>
            <person name="Takeshita K."/>
            <person name="Tamaki H."/>
            <person name="Ohbayashi T."/>
            <person name="Meng X.-Y."/>
            <person name="Sone T."/>
            <person name="Mitani Y."/>
            <person name="Peeters C."/>
            <person name="Kikuchi Y."/>
            <person name="Vandamme P."/>
        </authorList>
    </citation>
    <scope>NUCLEOTIDE SEQUENCE [LARGE SCALE GENOMIC DNA]</scope>
    <source>
        <strain evidence="1">RPE64</strain>
        <plasmid evidence="1 2">p1</plasmid>
    </source>
</reference>
<gene>
    <name evidence="1" type="ORF">BRPE64_DCDS02870</name>
</gene>
<sequence>MDFLVNRAKSRFGFSWPHASSRPHALDLIIDLVARSPRIAFPGCLCIRFKELEHEAQNQPETHRHDGRLRDRR</sequence>
<dbReference type="AlphaFoldDB" id="R4WRD9"/>
<name>R4WRD9_9BURK</name>
<dbReference type="KEGG" id="buo:BRPE64_DCDS02870"/>
<dbReference type="EMBL" id="AP013061">
    <property type="protein sequence ID" value="BAN27223.1"/>
    <property type="molecule type" value="Genomic_DNA"/>
</dbReference>
<proteinExistence type="predicted"/>
<dbReference type="HOGENOM" id="CLU_2697502_0_0_4"/>
<accession>R4WRD9</accession>
<evidence type="ECO:0000313" key="2">
    <source>
        <dbReference type="Proteomes" id="UP000013966"/>
    </source>
</evidence>
<reference evidence="1 2" key="1">
    <citation type="journal article" date="2013" name="Genome Announc.">
        <title>Complete Genome Sequence of Burkholderia sp. Strain RPE64, Bacterial Symbiont of the Bean Bug Riptortus pedestris.</title>
        <authorList>
            <person name="Shibata T.F."/>
            <person name="Maeda T."/>
            <person name="Nikoh N."/>
            <person name="Yamaguchi K."/>
            <person name="Oshima K."/>
            <person name="Hattori M."/>
            <person name="Nishiyama T."/>
            <person name="Hasebe M."/>
            <person name="Fukatsu T."/>
            <person name="Kikuchi Y."/>
            <person name="Shigenobu S."/>
        </authorList>
    </citation>
    <scope>NUCLEOTIDE SEQUENCE [LARGE SCALE GENOMIC DNA]</scope>
    <source>
        <plasmid evidence="1 2">p1</plasmid>
    </source>
</reference>